<dbReference type="PANTHER" id="PTHR34584:SF1">
    <property type="entry name" value="NA(+)_H(+) ANTIPORTER SUBUNIT E1"/>
    <property type="match status" value="1"/>
</dbReference>
<sequence>MTTQILLNLLIAFVWMLLNESWNIIIFGIGYVIGFFIIFMMRRFFPEQFYGRKIIFIIKLFSLFIMELIKSSVVVAIQVTRPKLNIQPGIFRSETILETDLEITLLSTLLTLTPGSVVMEIDPEAGVMYIHAMDVTEFQNSISKTKRKFERAIIEVMRNV</sequence>
<evidence type="ECO:0000313" key="9">
    <source>
        <dbReference type="EMBL" id="RUT41383.1"/>
    </source>
</evidence>
<feature type="transmembrane region" description="Helical" evidence="8">
    <location>
        <begin position="54"/>
        <end position="77"/>
    </location>
</feature>
<protein>
    <submittedName>
        <fullName evidence="9">Na+/H+ antiporter subunit E</fullName>
    </submittedName>
</protein>
<gene>
    <name evidence="9" type="ORF">EJP82_23765</name>
</gene>
<name>A0A3S1BGZ5_9BACL</name>
<dbReference type="RefSeq" id="WP_127194547.1">
    <property type="nucleotide sequence ID" value="NZ_JAUSSS010000007.1"/>
</dbReference>
<dbReference type="GO" id="GO:0008324">
    <property type="term" value="F:monoatomic cation transmembrane transporter activity"/>
    <property type="evidence" value="ECO:0007669"/>
    <property type="project" value="InterPro"/>
</dbReference>
<comment type="similarity">
    <text evidence="2">Belongs to the CPA3 antiporters (TC 2.A.63) subunit E family.</text>
</comment>
<evidence type="ECO:0000256" key="3">
    <source>
        <dbReference type="ARBA" id="ARBA00022449"/>
    </source>
</evidence>
<dbReference type="OrthoDB" id="9800498at2"/>
<evidence type="ECO:0000256" key="5">
    <source>
        <dbReference type="ARBA" id="ARBA00022692"/>
    </source>
</evidence>
<evidence type="ECO:0000256" key="8">
    <source>
        <dbReference type="SAM" id="Phobius"/>
    </source>
</evidence>
<dbReference type="EMBL" id="RZNY01000031">
    <property type="protein sequence ID" value="RUT41383.1"/>
    <property type="molecule type" value="Genomic_DNA"/>
</dbReference>
<accession>A0A3S1BGZ5</accession>
<keyword evidence="10" id="KW-1185">Reference proteome</keyword>
<dbReference type="Proteomes" id="UP000279446">
    <property type="component" value="Unassembled WGS sequence"/>
</dbReference>
<comment type="subcellular location">
    <subcellularLocation>
        <location evidence="1">Cell membrane</location>
        <topology evidence="1">Multi-pass membrane protein</topology>
    </subcellularLocation>
</comment>
<evidence type="ECO:0000256" key="7">
    <source>
        <dbReference type="ARBA" id="ARBA00023136"/>
    </source>
</evidence>
<comment type="caution">
    <text evidence="9">The sequence shown here is derived from an EMBL/GenBank/DDBJ whole genome shotgun (WGS) entry which is preliminary data.</text>
</comment>
<dbReference type="InterPro" id="IPR002758">
    <property type="entry name" value="Cation_antiport_E"/>
</dbReference>
<evidence type="ECO:0000256" key="4">
    <source>
        <dbReference type="ARBA" id="ARBA00022475"/>
    </source>
</evidence>
<keyword evidence="4" id="KW-1003">Cell membrane</keyword>
<evidence type="ECO:0000256" key="6">
    <source>
        <dbReference type="ARBA" id="ARBA00022989"/>
    </source>
</evidence>
<dbReference type="PIRSF" id="PIRSF019239">
    <property type="entry name" value="MrpE"/>
    <property type="match status" value="1"/>
</dbReference>
<evidence type="ECO:0000256" key="2">
    <source>
        <dbReference type="ARBA" id="ARBA00006228"/>
    </source>
</evidence>
<dbReference type="GO" id="GO:0015297">
    <property type="term" value="F:antiporter activity"/>
    <property type="evidence" value="ECO:0007669"/>
    <property type="project" value="UniProtKB-KW"/>
</dbReference>
<dbReference type="AlphaFoldDB" id="A0A3S1BGZ5"/>
<keyword evidence="7 8" id="KW-0472">Membrane</keyword>
<evidence type="ECO:0000256" key="1">
    <source>
        <dbReference type="ARBA" id="ARBA00004651"/>
    </source>
</evidence>
<reference evidence="9 10" key="1">
    <citation type="submission" date="2018-12" db="EMBL/GenBank/DDBJ databases">
        <authorList>
            <person name="Sun L."/>
            <person name="Chen Z."/>
        </authorList>
    </citation>
    <scope>NUCLEOTIDE SEQUENCE [LARGE SCALE GENOMIC DNA]</scope>
    <source>
        <strain evidence="9 10">DSM 15890</strain>
    </source>
</reference>
<feature type="transmembrane region" description="Helical" evidence="8">
    <location>
        <begin position="22"/>
        <end position="42"/>
    </location>
</feature>
<keyword evidence="5 8" id="KW-0812">Transmembrane</keyword>
<organism evidence="9 10">
    <name type="scientific">Paenibacillus anaericanus</name>
    <dbReference type="NCBI Taxonomy" id="170367"/>
    <lineage>
        <taxon>Bacteria</taxon>
        <taxon>Bacillati</taxon>
        <taxon>Bacillota</taxon>
        <taxon>Bacilli</taxon>
        <taxon>Bacillales</taxon>
        <taxon>Paenibacillaceae</taxon>
        <taxon>Paenibacillus</taxon>
    </lineage>
</organism>
<dbReference type="GO" id="GO:0005886">
    <property type="term" value="C:plasma membrane"/>
    <property type="evidence" value="ECO:0007669"/>
    <property type="project" value="UniProtKB-SubCell"/>
</dbReference>
<keyword evidence="3" id="KW-0050">Antiport</keyword>
<dbReference type="PANTHER" id="PTHR34584">
    <property type="entry name" value="NA(+)/H(+) ANTIPORTER SUBUNIT E1"/>
    <property type="match status" value="1"/>
</dbReference>
<dbReference type="Pfam" id="PF01899">
    <property type="entry name" value="MNHE"/>
    <property type="match status" value="1"/>
</dbReference>
<evidence type="ECO:0000313" key="10">
    <source>
        <dbReference type="Proteomes" id="UP000279446"/>
    </source>
</evidence>
<keyword evidence="6 8" id="KW-1133">Transmembrane helix</keyword>
<proteinExistence type="inferred from homology"/>
<keyword evidence="3" id="KW-0813">Transport</keyword>